<dbReference type="Gene3D" id="2.40.128.110">
    <property type="entry name" value="Lipid/polyisoprenoid-binding, YceI-like"/>
    <property type="match status" value="1"/>
</dbReference>
<reference evidence="2 3" key="1">
    <citation type="submission" date="2019-02" db="EMBL/GenBank/DDBJ databases">
        <title>Deep-cultivation of Planctomycetes and their phenomic and genomic characterization uncovers novel biology.</title>
        <authorList>
            <person name="Wiegand S."/>
            <person name="Jogler M."/>
            <person name="Boedeker C."/>
            <person name="Pinto D."/>
            <person name="Vollmers J."/>
            <person name="Rivas-Marin E."/>
            <person name="Kohn T."/>
            <person name="Peeters S.H."/>
            <person name="Heuer A."/>
            <person name="Rast P."/>
            <person name="Oberbeckmann S."/>
            <person name="Bunk B."/>
            <person name="Jeske O."/>
            <person name="Meyerdierks A."/>
            <person name="Storesund J.E."/>
            <person name="Kallscheuer N."/>
            <person name="Luecker S."/>
            <person name="Lage O.M."/>
            <person name="Pohl T."/>
            <person name="Merkel B.J."/>
            <person name="Hornburger P."/>
            <person name="Mueller R.-W."/>
            <person name="Bruemmer F."/>
            <person name="Labrenz M."/>
            <person name="Spormann A.M."/>
            <person name="Op den Camp H."/>
            <person name="Overmann J."/>
            <person name="Amann R."/>
            <person name="Jetten M.S.M."/>
            <person name="Mascher T."/>
            <person name="Medema M.H."/>
            <person name="Devos D.P."/>
            <person name="Kaster A.-K."/>
            <person name="Ovreas L."/>
            <person name="Rohde M."/>
            <person name="Galperin M.Y."/>
            <person name="Jogler C."/>
        </authorList>
    </citation>
    <scope>NUCLEOTIDE SEQUENCE [LARGE SCALE GENOMIC DNA]</scope>
    <source>
        <strain evidence="2 3">FF011L</strain>
    </source>
</reference>
<dbReference type="SUPFAM" id="SSF101874">
    <property type="entry name" value="YceI-like"/>
    <property type="match status" value="1"/>
</dbReference>
<evidence type="ECO:0000313" key="2">
    <source>
        <dbReference type="EMBL" id="QDS93651.1"/>
    </source>
</evidence>
<dbReference type="PANTHER" id="PTHR34406">
    <property type="entry name" value="PROTEIN YCEI"/>
    <property type="match status" value="1"/>
</dbReference>
<sequence length="223" mass="24715">MEPRRDQDTNGRSDSATPSLSFLTEKFFPMKQSFLIYGLTLAVTACLSLNASRCSAADEYDYDLVHSSVSFKARHLDISWIHGRFNDVSGKFSLDREDPSKSTFSLTIKTDSVDTANEARDKHLRQPDYFDTKQFPTITFKSTSVKPIEGGYEVTGDFTMHGTTKSITITLMGGKEHVIKGTKRVAFSTEVALKRSDFNFDPGAIGPIGDKALIMIDCEGVSK</sequence>
<protein>
    <recommendedName>
        <fullName evidence="1">Lipid/polyisoprenoid-binding YceI-like domain-containing protein</fullName>
    </recommendedName>
</protein>
<evidence type="ECO:0000259" key="1">
    <source>
        <dbReference type="SMART" id="SM00867"/>
    </source>
</evidence>
<accession>A0A517MFI4</accession>
<dbReference type="InterPro" id="IPR007372">
    <property type="entry name" value="Lipid/polyisoprenoid-bd_YceI"/>
</dbReference>
<dbReference type="Pfam" id="PF04264">
    <property type="entry name" value="YceI"/>
    <property type="match status" value="1"/>
</dbReference>
<proteinExistence type="predicted"/>
<dbReference type="OrthoDB" id="9811006at2"/>
<evidence type="ECO:0000313" key="3">
    <source>
        <dbReference type="Proteomes" id="UP000320672"/>
    </source>
</evidence>
<organism evidence="2 3">
    <name type="scientific">Roseimaritima multifibrata</name>
    <dbReference type="NCBI Taxonomy" id="1930274"/>
    <lineage>
        <taxon>Bacteria</taxon>
        <taxon>Pseudomonadati</taxon>
        <taxon>Planctomycetota</taxon>
        <taxon>Planctomycetia</taxon>
        <taxon>Pirellulales</taxon>
        <taxon>Pirellulaceae</taxon>
        <taxon>Roseimaritima</taxon>
    </lineage>
</organism>
<keyword evidence="3" id="KW-1185">Reference proteome</keyword>
<dbReference type="Proteomes" id="UP000320672">
    <property type="component" value="Chromosome"/>
</dbReference>
<dbReference type="PANTHER" id="PTHR34406:SF1">
    <property type="entry name" value="PROTEIN YCEI"/>
    <property type="match status" value="1"/>
</dbReference>
<gene>
    <name evidence="2" type="ORF">FF011L_24240</name>
</gene>
<dbReference type="KEGG" id="rml:FF011L_24240"/>
<name>A0A517MFI4_9BACT</name>
<dbReference type="SMART" id="SM00867">
    <property type="entry name" value="YceI"/>
    <property type="match status" value="1"/>
</dbReference>
<dbReference type="InterPro" id="IPR036761">
    <property type="entry name" value="TTHA0802/YceI-like_sf"/>
</dbReference>
<dbReference type="AlphaFoldDB" id="A0A517MFI4"/>
<feature type="domain" description="Lipid/polyisoprenoid-binding YceI-like" evidence="1">
    <location>
        <begin position="59"/>
        <end position="221"/>
    </location>
</feature>
<dbReference type="EMBL" id="CP036262">
    <property type="protein sequence ID" value="QDS93651.1"/>
    <property type="molecule type" value="Genomic_DNA"/>
</dbReference>